<organism evidence="1 2">
    <name type="scientific">Ditylenchus dipsaci</name>
    <dbReference type="NCBI Taxonomy" id="166011"/>
    <lineage>
        <taxon>Eukaryota</taxon>
        <taxon>Metazoa</taxon>
        <taxon>Ecdysozoa</taxon>
        <taxon>Nematoda</taxon>
        <taxon>Chromadorea</taxon>
        <taxon>Rhabditida</taxon>
        <taxon>Tylenchina</taxon>
        <taxon>Tylenchomorpha</taxon>
        <taxon>Sphaerularioidea</taxon>
        <taxon>Anguinidae</taxon>
        <taxon>Anguininae</taxon>
        <taxon>Ditylenchus</taxon>
    </lineage>
</organism>
<keyword evidence="1" id="KW-1185">Reference proteome</keyword>
<accession>A0A915DAW1</accession>
<evidence type="ECO:0000313" key="2">
    <source>
        <dbReference type="WBParaSite" id="jg17981"/>
    </source>
</evidence>
<dbReference type="Proteomes" id="UP000887574">
    <property type="component" value="Unplaced"/>
</dbReference>
<sequence>MLPEQSELIFSTTDDTSQGVVASSLHILTVHDCVDMVSAPVKIVVLDDDAATFKRHPLNINSAQCKSLPNMPIK</sequence>
<name>A0A915DAW1_9BILA</name>
<dbReference type="AlphaFoldDB" id="A0A915DAW1"/>
<protein>
    <submittedName>
        <fullName evidence="2">Uncharacterized protein</fullName>
    </submittedName>
</protein>
<proteinExistence type="predicted"/>
<dbReference type="WBParaSite" id="jg17981">
    <property type="protein sequence ID" value="jg17981"/>
    <property type="gene ID" value="jg17981"/>
</dbReference>
<evidence type="ECO:0000313" key="1">
    <source>
        <dbReference type="Proteomes" id="UP000887574"/>
    </source>
</evidence>
<reference evidence="2" key="1">
    <citation type="submission" date="2022-11" db="UniProtKB">
        <authorList>
            <consortium name="WormBaseParasite"/>
        </authorList>
    </citation>
    <scope>IDENTIFICATION</scope>
</reference>